<dbReference type="eggNOG" id="COG0035">
    <property type="taxonomic scope" value="Bacteria"/>
</dbReference>
<proteinExistence type="predicted"/>
<dbReference type="EC" id="2.4.2.9" evidence="2"/>
<gene>
    <name evidence="2" type="primary">upp</name>
    <name evidence="2" type="ordered locus">P9211_09861</name>
</gene>
<accession>A9BAQ5</accession>
<sequence>MSMTLRVVIPPHPLISHWLSILRIESTPPPIYAAGLAQIGKWLSYEAIRDWIPYKKEKIITKRGQTEGLLVDQAIPIYVLPNMPGGFELWQGARELIPNSTLCIGKIPNSIENTAGVILYWDQICTGKSLLANLKLVKEQGIQQVQIRVITAVASSQGLKDIGELFPELTIYAACIDPEITETNELVPGIGNPLERLNTRMTEQH</sequence>
<reference evidence="2 3" key="1">
    <citation type="journal article" date="2007" name="PLoS Genet.">
        <title>Patterns and implications of gene gain and loss in the evolution of Prochlorococcus.</title>
        <authorList>
            <person name="Kettler G.C."/>
            <person name="Martiny A.C."/>
            <person name="Huang K."/>
            <person name="Zucker J."/>
            <person name="Coleman M.L."/>
            <person name="Rodrigue S."/>
            <person name="Chen F."/>
            <person name="Lapidus A."/>
            <person name="Ferriera S."/>
            <person name="Johnson J."/>
            <person name="Steglich C."/>
            <person name="Church G.M."/>
            <person name="Richardson P."/>
            <person name="Chisholm S.W."/>
        </authorList>
    </citation>
    <scope>NUCLEOTIDE SEQUENCE [LARGE SCALE GENOMIC DNA]</scope>
    <source>
        <strain evidence="3">MIT 9211</strain>
    </source>
</reference>
<feature type="domain" description="Phosphoribosyltransferase" evidence="1">
    <location>
        <begin position="10"/>
        <end position="193"/>
    </location>
</feature>
<dbReference type="EMBL" id="CP000878">
    <property type="protein sequence ID" value="ABX08917.1"/>
    <property type="molecule type" value="Genomic_DNA"/>
</dbReference>
<dbReference type="Proteomes" id="UP000000788">
    <property type="component" value="Chromosome"/>
</dbReference>
<dbReference type="STRING" id="93059.P9211_09861"/>
<protein>
    <submittedName>
        <fullName evidence="2">Putative uracil phosphoribosyltransferase</fullName>
        <ecNumber evidence="2">2.4.2.9</ecNumber>
    </submittedName>
</protein>
<name>A9BAQ5_PROM4</name>
<keyword evidence="2" id="KW-0328">Glycosyltransferase</keyword>
<keyword evidence="3" id="KW-1185">Reference proteome</keyword>
<dbReference type="GO" id="GO:0004845">
    <property type="term" value="F:uracil phosphoribosyltransferase activity"/>
    <property type="evidence" value="ECO:0007669"/>
    <property type="project" value="UniProtKB-EC"/>
</dbReference>
<keyword evidence="2" id="KW-0808">Transferase</keyword>
<dbReference type="KEGG" id="pmj:P9211_09861"/>
<organism evidence="2 3">
    <name type="scientific">Prochlorococcus marinus (strain MIT 9211)</name>
    <dbReference type="NCBI Taxonomy" id="93059"/>
    <lineage>
        <taxon>Bacteria</taxon>
        <taxon>Bacillati</taxon>
        <taxon>Cyanobacteriota</taxon>
        <taxon>Cyanophyceae</taxon>
        <taxon>Synechococcales</taxon>
        <taxon>Prochlorococcaceae</taxon>
        <taxon>Prochlorococcus</taxon>
    </lineage>
</organism>
<evidence type="ECO:0000313" key="3">
    <source>
        <dbReference type="Proteomes" id="UP000000788"/>
    </source>
</evidence>
<dbReference type="InterPro" id="IPR029057">
    <property type="entry name" value="PRTase-like"/>
</dbReference>
<dbReference type="InterPro" id="IPR000836">
    <property type="entry name" value="PRTase_dom"/>
</dbReference>
<evidence type="ECO:0000259" key="1">
    <source>
        <dbReference type="Pfam" id="PF14681"/>
    </source>
</evidence>
<dbReference type="OrthoDB" id="9781675at2"/>
<dbReference type="Pfam" id="PF14681">
    <property type="entry name" value="UPRTase"/>
    <property type="match status" value="1"/>
</dbReference>
<dbReference type="AlphaFoldDB" id="A9BAQ5"/>
<dbReference type="HOGENOM" id="CLU_067096_2_1_3"/>
<evidence type="ECO:0000313" key="2">
    <source>
        <dbReference type="EMBL" id="ABX08917.1"/>
    </source>
</evidence>
<dbReference type="Gene3D" id="3.40.50.2020">
    <property type="match status" value="1"/>
</dbReference>
<dbReference type="SUPFAM" id="SSF53271">
    <property type="entry name" value="PRTase-like"/>
    <property type="match status" value="1"/>
</dbReference>